<evidence type="ECO:0000313" key="2">
    <source>
        <dbReference type="EMBL" id="VYT65699.1"/>
    </source>
</evidence>
<dbReference type="OMA" id="IDNEHRH"/>
<name>A0A6N2YG39_EGGLN</name>
<protein>
    <submittedName>
        <fullName evidence="2">EthD protein</fullName>
    </submittedName>
</protein>
<gene>
    <name evidence="2" type="ORF">ELLFYP107_01215</name>
</gene>
<feature type="domain" description="EthD" evidence="1">
    <location>
        <begin position="147"/>
        <end position="231"/>
    </location>
</feature>
<dbReference type="Pfam" id="PF07110">
    <property type="entry name" value="EthD"/>
    <property type="match status" value="1"/>
</dbReference>
<dbReference type="EMBL" id="CACRTT010000002">
    <property type="protein sequence ID" value="VYT65699.1"/>
    <property type="molecule type" value="Genomic_DNA"/>
</dbReference>
<accession>A0A6N2YG39</accession>
<proteinExistence type="predicted"/>
<dbReference type="Gene3D" id="3.30.70.100">
    <property type="match status" value="2"/>
</dbReference>
<evidence type="ECO:0000259" key="1">
    <source>
        <dbReference type="Pfam" id="PF07110"/>
    </source>
</evidence>
<sequence length="255" mass="28741">MKTLSNEGSEHVIVRCGLLKRNDKFTQESFSHHWLHIHGPIAAGMKNLRVYNQNLVIDNEHRHPIMGGAIDIDGYSELHFDTYSEMLEGVQSLDAETGNALLDDAEILLQKRLCDILVFSRNVVREVPPYLRGKNLVHRVSFLNRAEGVSVAEFRREWCYAHAKLVEAVPGHAGYNQNLVIDRFVDGASVSSEKLPCDGMAEFYFEDMDAFECFYDSKEFQRLTAHGSEFIGSVDTYLVETHPVVAGSARGGYCL</sequence>
<reference evidence="2" key="1">
    <citation type="submission" date="2019-11" db="EMBL/GenBank/DDBJ databases">
        <authorList>
            <person name="Feng L."/>
        </authorList>
    </citation>
    <scope>NUCLEOTIDE SEQUENCE</scope>
    <source>
        <strain evidence="2">ElentaLFYP107</strain>
    </source>
</reference>
<organism evidence="2">
    <name type="scientific">Eggerthella lenta</name>
    <name type="common">Eubacterium lentum</name>
    <dbReference type="NCBI Taxonomy" id="84112"/>
    <lineage>
        <taxon>Bacteria</taxon>
        <taxon>Bacillati</taxon>
        <taxon>Actinomycetota</taxon>
        <taxon>Coriobacteriia</taxon>
        <taxon>Eggerthellales</taxon>
        <taxon>Eggerthellaceae</taxon>
        <taxon>Eggerthella</taxon>
    </lineage>
</organism>
<dbReference type="InterPro" id="IPR011008">
    <property type="entry name" value="Dimeric_a/b-barrel"/>
</dbReference>
<dbReference type="GO" id="GO:0016491">
    <property type="term" value="F:oxidoreductase activity"/>
    <property type="evidence" value="ECO:0007669"/>
    <property type="project" value="InterPro"/>
</dbReference>
<dbReference type="InterPro" id="IPR009799">
    <property type="entry name" value="EthD_dom"/>
</dbReference>
<dbReference type="SUPFAM" id="SSF54909">
    <property type="entry name" value="Dimeric alpha+beta barrel"/>
    <property type="match status" value="2"/>
</dbReference>
<dbReference type="RefSeq" id="WP_015759937.1">
    <property type="nucleotide sequence ID" value="NZ_JAJCGZ010000002.1"/>
</dbReference>
<dbReference type="AlphaFoldDB" id="A0A6N2YG39"/>